<evidence type="ECO:0000313" key="2">
    <source>
        <dbReference type="EMBL" id="GCD48132.1"/>
    </source>
</evidence>
<reference evidence="2 3" key="1">
    <citation type="submission" date="2018-11" db="EMBL/GenBank/DDBJ databases">
        <title>Whole genome sequence of Streptomyces paromomycinus NBRC 15454(T).</title>
        <authorList>
            <person name="Komaki H."/>
            <person name="Tamura T."/>
        </authorList>
    </citation>
    <scope>NUCLEOTIDE SEQUENCE [LARGE SCALE GENOMIC DNA]</scope>
    <source>
        <strain evidence="2 3">NBRC 15454</strain>
    </source>
</reference>
<proteinExistence type="predicted"/>
<dbReference type="Proteomes" id="UP000286746">
    <property type="component" value="Unassembled WGS sequence"/>
</dbReference>
<protein>
    <recommendedName>
        <fullName evidence="4">Polyprenyl synthetase</fullName>
    </recommendedName>
</protein>
<feature type="region of interest" description="Disordered" evidence="1">
    <location>
        <begin position="1"/>
        <end position="47"/>
    </location>
</feature>
<gene>
    <name evidence="2" type="ORF">GKJPGBOP_07928</name>
</gene>
<sequence>MPEQEKGTDSAGAESVGTESVGTDDPAGTESVSTDDPAGAGPFGLRPTAGLENVALLAVGLADVVLERLRHAADQGQQLLRRSDLRELIADGVDDLRTRGELASRRAAPDTENYLEVMASRAVKRAGEAEASGPAAHA</sequence>
<evidence type="ECO:0000313" key="3">
    <source>
        <dbReference type="Proteomes" id="UP000286746"/>
    </source>
</evidence>
<comment type="caution">
    <text evidence="2">The sequence shown here is derived from an EMBL/GenBank/DDBJ whole genome shotgun (WGS) entry which is preliminary data.</text>
</comment>
<accession>A0A401WFN9</accession>
<organism evidence="2 3">
    <name type="scientific">Streptomyces paromomycinus</name>
    <name type="common">Streptomyces rimosus subsp. paromomycinus</name>
    <dbReference type="NCBI Taxonomy" id="92743"/>
    <lineage>
        <taxon>Bacteria</taxon>
        <taxon>Bacillati</taxon>
        <taxon>Actinomycetota</taxon>
        <taxon>Actinomycetes</taxon>
        <taxon>Kitasatosporales</taxon>
        <taxon>Streptomycetaceae</taxon>
        <taxon>Streptomyces</taxon>
    </lineage>
</organism>
<name>A0A401WFN9_STREY</name>
<evidence type="ECO:0008006" key="4">
    <source>
        <dbReference type="Google" id="ProtNLM"/>
    </source>
</evidence>
<dbReference type="AlphaFoldDB" id="A0A401WFN9"/>
<keyword evidence="3" id="KW-1185">Reference proteome</keyword>
<evidence type="ECO:0000256" key="1">
    <source>
        <dbReference type="SAM" id="MobiDB-lite"/>
    </source>
</evidence>
<dbReference type="EMBL" id="BHZD01000001">
    <property type="protein sequence ID" value="GCD48132.1"/>
    <property type="molecule type" value="Genomic_DNA"/>
</dbReference>